<name>A0A251SFS2_HELAN</name>
<gene>
    <name evidence="1" type="ORF">HannXRQ_Chr15g0492321</name>
</gene>
<protein>
    <submittedName>
        <fullName evidence="1">Uncharacterized protein</fullName>
    </submittedName>
</protein>
<dbReference type="EMBL" id="CM007904">
    <property type="protein sequence ID" value="OTF96280.1"/>
    <property type="molecule type" value="Genomic_DNA"/>
</dbReference>
<reference evidence="2" key="1">
    <citation type="journal article" date="2017" name="Nature">
        <title>The sunflower genome provides insights into oil metabolism, flowering and Asterid evolution.</title>
        <authorList>
            <person name="Badouin H."/>
            <person name="Gouzy J."/>
            <person name="Grassa C.J."/>
            <person name="Murat F."/>
            <person name="Staton S.E."/>
            <person name="Cottret L."/>
            <person name="Lelandais-Briere C."/>
            <person name="Owens G.L."/>
            <person name="Carrere S."/>
            <person name="Mayjonade B."/>
            <person name="Legrand L."/>
            <person name="Gill N."/>
            <person name="Kane N.C."/>
            <person name="Bowers J.E."/>
            <person name="Hubner S."/>
            <person name="Bellec A."/>
            <person name="Berard A."/>
            <person name="Berges H."/>
            <person name="Blanchet N."/>
            <person name="Boniface M.C."/>
            <person name="Brunel D."/>
            <person name="Catrice O."/>
            <person name="Chaidir N."/>
            <person name="Claudel C."/>
            <person name="Donnadieu C."/>
            <person name="Faraut T."/>
            <person name="Fievet G."/>
            <person name="Helmstetter N."/>
            <person name="King M."/>
            <person name="Knapp S.J."/>
            <person name="Lai Z."/>
            <person name="Le Paslier M.C."/>
            <person name="Lippi Y."/>
            <person name="Lorenzon L."/>
            <person name="Mandel J.R."/>
            <person name="Marage G."/>
            <person name="Marchand G."/>
            <person name="Marquand E."/>
            <person name="Bret-Mestries E."/>
            <person name="Morien E."/>
            <person name="Nambeesan S."/>
            <person name="Nguyen T."/>
            <person name="Pegot-Espagnet P."/>
            <person name="Pouilly N."/>
            <person name="Raftis F."/>
            <person name="Sallet E."/>
            <person name="Schiex T."/>
            <person name="Thomas J."/>
            <person name="Vandecasteele C."/>
            <person name="Vares D."/>
            <person name="Vear F."/>
            <person name="Vautrin S."/>
            <person name="Crespi M."/>
            <person name="Mangin B."/>
            <person name="Burke J.M."/>
            <person name="Salse J."/>
            <person name="Munos S."/>
            <person name="Vincourt P."/>
            <person name="Rieseberg L.H."/>
            <person name="Langlade N.B."/>
        </authorList>
    </citation>
    <scope>NUCLEOTIDE SEQUENCE [LARGE SCALE GENOMIC DNA]</scope>
    <source>
        <strain evidence="2">cv. SF193</strain>
    </source>
</reference>
<dbReference type="InParanoid" id="A0A251SFS2"/>
<evidence type="ECO:0000313" key="2">
    <source>
        <dbReference type="Proteomes" id="UP000215914"/>
    </source>
</evidence>
<organism evidence="1 2">
    <name type="scientific">Helianthus annuus</name>
    <name type="common">Common sunflower</name>
    <dbReference type="NCBI Taxonomy" id="4232"/>
    <lineage>
        <taxon>Eukaryota</taxon>
        <taxon>Viridiplantae</taxon>
        <taxon>Streptophyta</taxon>
        <taxon>Embryophyta</taxon>
        <taxon>Tracheophyta</taxon>
        <taxon>Spermatophyta</taxon>
        <taxon>Magnoliopsida</taxon>
        <taxon>eudicotyledons</taxon>
        <taxon>Gunneridae</taxon>
        <taxon>Pentapetalae</taxon>
        <taxon>asterids</taxon>
        <taxon>campanulids</taxon>
        <taxon>Asterales</taxon>
        <taxon>Asteraceae</taxon>
        <taxon>Asteroideae</taxon>
        <taxon>Heliantheae alliance</taxon>
        <taxon>Heliantheae</taxon>
        <taxon>Helianthus</taxon>
    </lineage>
</organism>
<sequence length="63" mass="7336">MMPKHCGHETCSKMFRMLVRLVVRTRCSLNYDGMRISAKNDPNDATNGFFSCQTLRHNIRMLT</sequence>
<evidence type="ECO:0000313" key="1">
    <source>
        <dbReference type="EMBL" id="OTF96280.1"/>
    </source>
</evidence>
<keyword evidence="2" id="KW-1185">Reference proteome</keyword>
<accession>A0A251SFS2</accession>
<dbReference type="Proteomes" id="UP000215914">
    <property type="component" value="Chromosome 15"/>
</dbReference>
<dbReference type="AlphaFoldDB" id="A0A251SFS2"/>
<proteinExistence type="predicted"/>